<sequence length="338" mass="36045">MATYKLHYGLQAAYDAKKAAKTLVANDLYFTSDTLCIYKGENLLSASVEAVTEFPATGAQGRIYVNTDTLESKVWNGTAWTVVSPAIETTLTDDTATGALVTAGAIRTYVAGIAGGKDLVKDVAYDETTQKITVTYGNATTKELLLKEVITGAAYDAKTGNFTFTKANGEAVVVNTPVENFLKSAAYDEATHVLTLTLEGGETVGVNLEKLIDTYTAEATATVDLKVENNKFTANVKVSAEANNVLAAKEDGLYVAAPAEALIKSVEDTPTIDLNVDAQGKFTAKAKISATENNQLFEDASGLFVAATDLSNYYNKTEVFTKEEVNAAIDAARTWEEI</sequence>
<proteinExistence type="predicted"/>
<protein>
    <submittedName>
        <fullName evidence="1">Uncharacterized protein</fullName>
    </submittedName>
</protein>
<organism evidence="1">
    <name type="scientific">Siphoviridae sp. ctYh54</name>
    <dbReference type="NCBI Taxonomy" id="2826379"/>
    <lineage>
        <taxon>Viruses</taxon>
        <taxon>Duplodnaviria</taxon>
        <taxon>Heunggongvirae</taxon>
        <taxon>Uroviricota</taxon>
        <taxon>Caudoviricetes</taxon>
    </lineage>
</organism>
<reference evidence="1" key="1">
    <citation type="journal article" date="2021" name="Proc. Natl. Acad. Sci. U.S.A.">
        <title>A Catalog of Tens of Thousands of Viruses from Human Metagenomes Reveals Hidden Associations with Chronic Diseases.</title>
        <authorList>
            <person name="Tisza M.J."/>
            <person name="Buck C.B."/>
        </authorList>
    </citation>
    <scope>NUCLEOTIDE SEQUENCE</scope>
    <source>
        <strain evidence="1">CtYh54</strain>
    </source>
</reference>
<name>A0A8S5MDQ1_9CAUD</name>
<dbReference type="EMBL" id="BK014884">
    <property type="protein sequence ID" value="DAD80453.1"/>
    <property type="molecule type" value="Genomic_DNA"/>
</dbReference>
<accession>A0A8S5MDQ1</accession>
<evidence type="ECO:0000313" key="1">
    <source>
        <dbReference type="EMBL" id="DAD80453.1"/>
    </source>
</evidence>